<feature type="region of interest" description="Disordered" evidence="4">
    <location>
        <begin position="323"/>
        <end position="381"/>
    </location>
</feature>
<evidence type="ECO:0000256" key="2">
    <source>
        <dbReference type="ARBA" id="ARBA00023242"/>
    </source>
</evidence>
<organism evidence="6 7">
    <name type="scientific">Riccia fluitans</name>
    <dbReference type="NCBI Taxonomy" id="41844"/>
    <lineage>
        <taxon>Eukaryota</taxon>
        <taxon>Viridiplantae</taxon>
        <taxon>Streptophyta</taxon>
        <taxon>Embryophyta</taxon>
        <taxon>Marchantiophyta</taxon>
        <taxon>Marchantiopsida</taxon>
        <taxon>Marchantiidae</taxon>
        <taxon>Marchantiales</taxon>
        <taxon>Ricciaceae</taxon>
        <taxon>Riccia</taxon>
    </lineage>
</organism>
<comment type="subcellular location">
    <subcellularLocation>
        <location evidence="1 3">Nucleus</location>
    </subcellularLocation>
</comment>
<evidence type="ECO:0000256" key="4">
    <source>
        <dbReference type="SAM" id="MobiDB-lite"/>
    </source>
</evidence>
<dbReference type="InterPro" id="IPR045281">
    <property type="entry name" value="CONSTANS-like"/>
</dbReference>
<evidence type="ECO:0000313" key="6">
    <source>
        <dbReference type="EMBL" id="KAL2649451.1"/>
    </source>
</evidence>
<feature type="compositionally biased region" description="Low complexity" evidence="4">
    <location>
        <begin position="335"/>
        <end position="349"/>
    </location>
</feature>
<feature type="region of interest" description="Disordered" evidence="4">
    <location>
        <begin position="231"/>
        <end position="292"/>
    </location>
</feature>
<evidence type="ECO:0000313" key="7">
    <source>
        <dbReference type="Proteomes" id="UP001605036"/>
    </source>
</evidence>
<dbReference type="Proteomes" id="UP001605036">
    <property type="component" value="Unassembled WGS sequence"/>
</dbReference>
<feature type="compositionally biased region" description="Basic and acidic residues" evidence="4">
    <location>
        <begin position="539"/>
        <end position="550"/>
    </location>
</feature>
<comment type="caution">
    <text evidence="6">The sequence shown here is derived from an EMBL/GenBank/DDBJ whole genome shotgun (WGS) entry which is preliminary data.</text>
</comment>
<dbReference type="PANTHER" id="PTHR31319:SF114">
    <property type="entry name" value="OS12G0262400 PROTEIN"/>
    <property type="match status" value="1"/>
</dbReference>
<dbReference type="PANTHER" id="PTHR31319">
    <property type="entry name" value="ZINC FINGER PROTEIN CONSTANS-LIKE 4"/>
    <property type="match status" value="1"/>
</dbReference>
<dbReference type="EMBL" id="JBHFFA010000001">
    <property type="protein sequence ID" value="KAL2649451.1"/>
    <property type="molecule type" value="Genomic_DNA"/>
</dbReference>
<keyword evidence="7" id="KW-1185">Reference proteome</keyword>
<dbReference type="Pfam" id="PF06203">
    <property type="entry name" value="CCT"/>
    <property type="match status" value="1"/>
</dbReference>
<evidence type="ECO:0000256" key="1">
    <source>
        <dbReference type="ARBA" id="ARBA00004123"/>
    </source>
</evidence>
<dbReference type="AlphaFoldDB" id="A0ABD1ZEP1"/>
<protein>
    <recommendedName>
        <fullName evidence="5">CCT domain-containing protein</fullName>
    </recommendedName>
</protein>
<feature type="compositionally biased region" description="Polar residues" evidence="4">
    <location>
        <begin position="231"/>
        <end position="247"/>
    </location>
</feature>
<keyword evidence="2 3" id="KW-0539">Nucleus</keyword>
<evidence type="ECO:0000256" key="3">
    <source>
        <dbReference type="PROSITE-ProRule" id="PRU00357"/>
    </source>
</evidence>
<reference evidence="6 7" key="1">
    <citation type="submission" date="2024-09" db="EMBL/GenBank/DDBJ databases">
        <title>Chromosome-scale assembly of Riccia fluitans.</title>
        <authorList>
            <person name="Paukszto L."/>
            <person name="Sawicki J."/>
            <person name="Karawczyk K."/>
            <person name="Piernik-Szablinska J."/>
            <person name="Szczecinska M."/>
            <person name="Mazdziarz M."/>
        </authorList>
    </citation>
    <scope>NUCLEOTIDE SEQUENCE [LARGE SCALE GENOMIC DNA]</scope>
    <source>
        <strain evidence="6">Rf_01</strain>
        <tissue evidence="6">Aerial parts of the thallus</tissue>
    </source>
</reference>
<feature type="domain" description="CCT" evidence="5">
    <location>
        <begin position="465"/>
        <end position="507"/>
    </location>
</feature>
<feature type="region of interest" description="Disordered" evidence="4">
    <location>
        <begin position="537"/>
        <end position="584"/>
    </location>
</feature>
<accession>A0ABD1ZEP1</accession>
<name>A0ABD1ZEP1_9MARC</name>
<dbReference type="GO" id="GO:0005634">
    <property type="term" value="C:nucleus"/>
    <property type="evidence" value="ECO:0007669"/>
    <property type="project" value="UniProtKB-SubCell"/>
</dbReference>
<gene>
    <name evidence="6" type="ORF">R1flu_017579</name>
</gene>
<dbReference type="PROSITE" id="PS51017">
    <property type="entry name" value="CCT"/>
    <property type="match status" value="1"/>
</dbReference>
<feature type="compositionally biased region" description="Polar residues" evidence="4">
    <location>
        <begin position="268"/>
        <end position="279"/>
    </location>
</feature>
<evidence type="ECO:0000259" key="5">
    <source>
        <dbReference type="PROSITE" id="PS51017"/>
    </source>
</evidence>
<proteinExistence type="predicted"/>
<dbReference type="InterPro" id="IPR010402">
    <property type="entry name" value="CCT_domain"/>
</dbReference>
<sequence>MSGENDDLFSSSGGFFGDISDNGELDFTNVFTDDISNSPVLNENSYEDMGGDDLIVTLSNQDDFPRLGGSEFSDSSSFGVNVDPKVTTSSGHPQQQASHTKPFANGQVLPAYGGGNFQKPTINLAHMNSGYGAASPGVQDMYMSNNAMRVIPSPTSPATPMKSSNSGMLSPGATSERLNCLSLDQMGYNSYRPPFDVNKGGVVPRGAYGMNGVRMNLPGSPAGGDKRFCSSPLSSPTVQAHSSNSGGISPFASGSGGQEITSGEIMRSPSSQSLHSTEAASPRGLVESKDGVDGSYKMQVSKPMFMSASALAHRLGPSVDNSGFVPQVDSSGDGLRPLSSTLSSSSRPPIMQRSFSSHALGQLRTPAPPHQSGDPSPITFTQRMAPLETPSRLSNGSSSPHLQPQLPELQNIHMRPLMQAMRRVHSTGDIQTLNGMAGGASSPSSLDRSYDEGRMKIGRYTMEERKIRIHRYQQKRTQRNFNKKIKYACRKTLADSRPRVRGRFAKNDEEDLMFDEENTYIEDEPLGDISDLIGPNGVKLEHPPTKEHGSDPYLSSSERQVSRKVVMSRKGRLPKQEQLIPTDA</sequence>